<dbReference type="FunFam" id="3.30.200.20:FF:000081">
    <property type="entry name" value="Octicosapeptide/phox/Bem1p domain kinase superfamily protein"/>
    <property type="match status" value="1"/>
</dbReference>
<feature type="compositionally biased region" description="Polar residues" evidence="11">
    <location>
        <begin position="1384"/>
        <end position="1407"/>
    </location>
</feature>
<dbReference type="FunFam" id="1.10.510.10:FF:000142">
    <property type="entry name" value="Octicosapeptide/phox/Bem1p domain kinase superfamily protein"/>
    <property type="match status" value="1"/>
</dbReference>
<dbReference type="GO" id="GO:0005737">
    <property type="term" value="C:cytoplasm"/>
    <property type="evidence" value="ECO:0007669"/>
    <property type="project" value="UniProtKB-SubCell"/>
</dbReference>
<evidence type="ECO:0000259" key="12">
    <source>
        <dbReference type="PROSITE" id="PS50011"/>
    </source>
</evidence>
<protein>
    <recommendedName>
        <fullName evidence="16">Protein kinase domain-containing protein</fullName>
    </recommendedName>
</protein>
<dbReference type="PANTHER" id="PTHR23257">
    <property type="entry name" value="SERINE-THREONINE PROTEIN KINASE"/>
    <property type="match status" value="1"/>
</dbReference>
<dbReference type="PANTHER" id="PTHR23257:SF843">
    <property type="entry name" value="PROTEIN KINASE DOMAIN-CONTAINING PROTEIN"/>
    <property type="match status" value="1"/>
</dbReference>
<dbReference type="Pfam" id="PF07534">
    <property type="entry name" value="TLD"/>
    <property type="match status" value="1"/>
</dbReference>
<proteinExistence type="predicted"/>
<dbReference type="Proteomes" id="UP000729402">
    <property type="component" value="Unassembled WGS sequence"/>
</dbReference>
<dbReference type="GO" id="GO:0009734">
    <property type="term" value="P:auxin-activated signaling pathway"/>
    <property type="evidence" value="ECO:0007669"/>
    <property type="project" value="UniProtKB-KW"/>
</dbReference>
<dbReference type="CDD" id="cd06410">
    <property type="entry name" value="PB1_UP2"/>
    <property type="match status" value="1"/>
</dbReference>
<dbReference type="OrthoDB" id="4062651at2759"/>
<evidence type="ECO:0000256" key="11">
    <source>
        <dbReference type="SAM" id="MobiDB-lite"/>
    </source>
</evidence>
<evidence type="ECO:0000256" key="1">
    <source>
        <dbReference type="ARBA" id="ARBA00004496"/>
    </source>
</evidence>
<reference evidence="14" key="1">
    <citation type="journal article" date="2021" name="bioRxiv">
        <title>Whole Genome Assembly and Annotation of Northern Wild Rice, Zizania palustris L., Supports a Whole Genome Duplication in the Zizania Genus.</title>
        <authorList>
            <person name="Haas M."/>
            <person name="Kono T."/>
            <person name="Macchietto M."/>
            <person name="Millas R."/>
            <person name="McGilp L."/>
            <person name="Shao M."/>
            <person name="Duquette J."/>
            <person name="Hirsch C.N."/>
            <person name="Kimball J."/>
        </authorList>
    </citation>
    <scope>NUCLEOTIDE SEQUENCE</scope>
    <source>
        <tissue evidence="14">Fresh leaf tissue</tissue>
    </source>
</reference>
<dbReference type="InterPro" id="IPR017441">
    <property type="entry name" value="Protein_kinase_ATP_BS"/>
</dbReference>
<gene>
    <name evidence="14" type="ORF">GUJ93_ZPchr0013g34838</name>
</gene>
<dbReference type="CDD" id="cd13999">
    <property type="entry name" value="STKc_MAP3K-like"/>
    <property type="match status" value="1"/>
</dbReference>
<dbReference type="InterPro" id="IPR000719">
    <property type="entry name" value="Prot_kinase_dom"/>
</dbReference>
<organism evidence="14 15">
    <name type="scientific">Zizania palustris</name>
    <name type="common">Northern wild rice</name>
    <dbReference type="NCBI Taxonomy" id="103762"/>
    <lineage>
        <taxon>Eukaryota</taxon>
        <taxon>Viridiplantae</taxon>
        <taxon>Streptophyta</taxon>
        <taxon>Embryophyta</taxon>
        <taxon>Tracheophyta</taxon>
        <taxon>Spermatophyta</taxon>
        <taxon>Magnoliopsida</taxon>
        <taxon>Liliopsida</taxon>
        <taxon>Poales</taxon>
        <taxon>Poaceae</taxon>
        <taxon>BOP clade</taxon>
        <taxon>Oryzoideae</taxon>
        <taxon>Oryzeae</taxon>
        <taxon>Zizaniinae</taxon>
        <taxon>Zizania</taxon>
    </lineage>
</organism>
<keyword evidence="7" id="KW-0418">Kinase</keyword>
<dbReference type="PROSITE" id="PS50011">
    <property type="entry name" value="PROTEIN_KINASE_DOM"/>
    <property type="match status" value="1"/>
</dbReference>
<dbReference type="GO" id="GO:0004674">
    <property type="term" value="F:protein serine/threonine kinase activity"/>
    <property type="evidence" value="ECO:0007669"/>
    <property type="project" value="UniProtKB-KW"/>
</dbReference>
<feature type="region of interest" description="Disordered" evidence="11">
    <location>
        <begin position="120"/>
        <end position="161"/>
    </location>
</feature>
<feature type="region of interest" description="Disordered" evidence="11">
    <location>
        <begin position="1368"/>
        <end position="1407"/>
    </location>
</feature>
<feature type="binding site" evidence="10">
    <location>
        <position position="975"/>
    </location>
    <ligand>
        <name>ATP</name>
        <dbReference type="ChEBI" id="CHEBI:30616"/>
    </ligand>
</feature>
<evidence type="ECO:0000256" key="7">
    <source>
        <dbReference type="ARBA" id="ARBA00022777"/>
    </source>
</evidence>
<evidence type="ECO:0000313" key="15">
    <source>
        <dbReference type="Proteomes" id="UP000729402"/>
    </source>
</evidence>
<feature type="compositionally biased region" description="Polar residues" evidence="11">
    <location>
        <begin position="1233"/>
        <end position="1242"/>
    </location>
</feature>
<dbReference type="InterPro" id="IPR000270">
    <property type="entry name" value="PB1_dom"/>
</dbReference>
<evidence type="ECO:0000256" key="4">
    <source>
        <dbReference type="ARBA" id="ARBA00022553"/>
    </source>
</evidence>
<feature type="region of interest" description="Disordered" evidence="11">
    <location>
        <begin position="496"/>
        <end position="535"/>
    </location>
</feature>
<feature type="compositionally biased region" description="Polar residues" evidence="11">
    <location>
        <begin position="13"/>
        <end position="29"/>
    </location>
</feature>
<dbReference type="GO" id="GO:0010928">
    <property type="term" value="P:regulation of auxin mediated signaling pathway"/>
    <property type="evidence" value="ECO:0007669"/>
    <property type="project" value="UniProtKB-ARBA"/>
</dbReference>
<feature type="region of interest" description="Disordered" evidence="11">
    <location>
        <begin position="1"/>
        <end position="33"/>
    </location>
</feature>
<evidence type="ECO:0000256" key="5">
    <source>
        <dbReference type="ARBA" id="ARBA00022679"/>
    </source>
</evidence>
<keyword evidence="2" id="KW-0963">Cytoplasm</keyword>
<evidence type="ECO:0000256" key="10">
    <source>
        <dbReference type="PROSITE-ProRule" id="PRU10141"/>
    </source>
</evidence>
<dbReference type="Pfam" id="PF00564">
    <property type="entry name" value="PB1"/>
    <property type="match status" value="1"/>
</dbReference>
<dbReference type="InterPro" id="IPR050167">
    <property type="entry name" value="Ser_Thr_protein_kinase"/>
</dbReference>
<dbReference type="SMART" id="SM00584">
    <property type="entry name" value="TLDc"/>
    <property type="match status" value="1"/>
</dbReference>
<keyword evidence="8 10" id="KW-0067">ATP-binding</keyword>
<comment type="caution">
    <text evidence="14">The sequence shown here is derived from an EMBL/GenBank/DDBJ whole genome shotgun (WGS) entry which is preliminary data.</text>
</comment>
<feature type="region of interest" description="Disordered" evidence="11">
    <location>
        <begin position="1619"/>
        <end position="1656"/>
    </location>
</feature>
<dbReference type="InterPro" id="IPR006571">
    <property type="entry name" value="TLDc_dom"/>
</dbReference>
<dbReference type="Pfam" id="PF07714">
    <property type="entry name" value="PK_Tyr_Ser-Thr"/>
    <property type="match status" value="1"/>
</dbReference>
<feature type="region of interest" description="Disordered" evidence="11">
    <location>
        <begin position="366"/>
        <end position="392"/>
    </location>
</feature>
<evidence type="ECO:0000256" key="2">
    <source>
        <dbReference type="ARBA" id="ARBA00022490"/>
    </source>
</evidence>
<dbReference type="SMART" id="SM00220">
    <property type="entry name" value="S_TKc"/>
    <property type="match status" value="1"/>
</dbReference>
<dbReference type="InterPro" id="IPR008271">
    <property type="entry name" value="Ser/Thr_kinase_AS"/>
</dbReference>
<evidence type="ECO:0000259" key="13">
    <source>
        <dbReference type="PROSITE" id="PS51886"/>
    </source>
</evidence>
<keyword evidence="3" id="KW-0723">Serine/threonine-protein kinase</keyword>
<evidence type="ECO:0008006" key="16">
    <source>
        <dbReference type="Google" id="ProtNLM"/>
    </source>
</evidence>
<feature type="compositionally biased region" description="Basic and acidic residues" evidence="11">
    <location>
        <begin position="1248"/>
        <end position="1261"/>
    </location>
</feature>
<feature type="compositionally biased region" description="Basic and acidic residues" evidence="11">
    <location>
        <begin position="120"/>
        <end position="131"/>
    </location>
</feature>
<keyword evidence="5" id="KW-0808">Transferase</keyword>
<feature type="compositionally biased region" description="Polar residues" evidence="11">
    <location>
        <begin position="375"/>
        <end position="392"/>
    </location>
</feature>
<evidence type="ECO:0000256" key="9">
    <source>
        <dbReference type="ARBA" id="ARBA00023294"/>
    </source>
</evidence>
<feature type="domain" description="TLDc" evidence="13">
    <location>
        <begin position="1423"/>
        <end position="1575"/>
    </location>
</feature>
<dbReference type="GO" id="GO:0005524">
    <property type="term" value="F:ATP binding"/>
    <property type="evidence" value="ECO:0007669"/>
    <property type="project" value="UniProtKB-UniRule"/>
</dbReference>
<evidence type="ECO:0000313" key="14">
    <source>
        <dbReference type="EMBL" id="KAG8099947.1"/>
    </source>
</evidence>
<dbReference type="SMART" id="SM00666">
    <property type="entry name" value="PB1"/>
    <property type="match status" value="1"/>
</dbReference>
<keyword evidence="4" id="KW-0597">Phosphoprotein</keyword>
<reference evidence="14" key="2">
    <citation type="submission" date="2021-02" db="EMBL/GenBank/DDBJ databases">
        <authorList>
            <person name="Kimball J.A."/>
            <person name="Haas M.W."/>
            <person name="Macchietto M."/>
            <person name="Kono T."/>
            <person name="Duquette J."/>
            <person name="Shao M."/>
        </authorList>
    </citation>
    <scope>NUCLEOTIDE SEQUENCE</scope>
    <source>
        <tissue evidence="14">Fresh leaf tissue</tissue>
    </source>
</reference>
<name>A0A8J5X1K2_ZIZPA</name>
<evidence type="ECO:0000256" key="6">
    <source>
        <dbReference type="ARBA" id="ARBA00022741"/>
    </source>
</evidence>
<comment type="subcellular location">
    <subcellularLocation>
        <location evidence="1">Cytoplasm</location>
    </subcellularLocation>
</comment>
<evidence type="ECO:0000256" key="8">
    <source>
        <dbReference type="ARBA" id="ARBA00022840"/>
    </source>
</evidence>
<dbReference type="InterPro" id="IPR001245">
    <property type="entry name" value="Ser-Thr/Tyr_kinase_cat_dom"/>
</dbReference>
<dbReference type="EMBL" id="JAAALK010000079">
    <property type="protein sequence ID" value="KAG8099947.1"/>
    <property type="molecule type" value="Genomic_DNA"/>
</dbReference>
<feature type="region of interest" description="Disordered" evidence="11">
    <location>
        <begin position="1220"/>
        <end position="1269"/>
    </location>
</feature>
<evidence type="ECO:0000256" key="3">
    <source>
        <dbReference type="ARBA" id="ARBA00022527"/>
    </source>
</evidence>
<accession>A0A8J5X1K2</accession>
<feature type="domain" description="Protein kinase" evidence="12">
    <location>
        <begin position="944"/>
        <end position="1213"/>
    </location>
</feature>
<dbReference type="PROSITE" id="PS51886">
    <property type="entry name" value="TLDC"/>
    <property type="match status" value="1"/>
</dbReference>
<feature type="compositionally biased region" description="Polar residues" evidence="11">
    <location>
        <begin position="498"/>
        <end position="527"/>
    </location>
</feature>
<dbReference type="PROSITE" id="PS00108">
    <property type="entry name" value="PROTEIN_KINASE_ST"/>
    <property type="match status" value="1"/>
</dbReference>
<feature type="region of interest" description="Disordered" evidence="11">
    <location>
        <begin position="1328"/>
        <end position="1356"/>
    </location>
</feature>
<dbReference type="PROSITE" id="PS00107">
    <property type="entry name" value="PROTEIN_KINASE_ATP"/>
    <property type="match status" value="1"/>
</dbReference>
<dbReference type="FunFam" id="3.10.20.90:FF:000058">
    <property type="entry name" value="Octicosapeptide/phox/Bem1p domain kinase superfamily protein"/>
    <property type="match status" value="1"/>
</dbReference>
<keyword evidence="9" id="KW-0927">Auxin signaling pathway</keyword>
<feature type="non-terminal residue" evidence="14">
    <location>
        <position position="1656"/>
    </location>
</feature>
<keyword evidence="6 10" id="KW-0547">Nucleotide-binding</keyword>
<feature type="compositionally biased region" description="Basic and acidic residues" evidence="11">
    <location>
        <begin position="1"/>
        <end position="11"/>
    </location>
</feature>
<sequence>SLMEPRKDDVRSAAQSTIHGPSGSASTISPAPEYPISGSVKPVLNYSIQTGEEFALEFMRDRAIPKKHLHPGMSHDQNVASGAGLKDPRLILGAQLAATESRFDASIFLTANIQQTEGIDRKSFAENENRSRHVSTSFVPRVPSGSGSSQRLSHGYASSESSDSSKRIKIMCSFGGKILPRPSDGKLRYVGGETHIIRISRNISWQELKQKTMAIYNQPHVIKYQLPGEDLDALISVSNDEDLRNMMEECGFLDNGEGSQKHRIFLVSIDSDDMSFSLGSMDSDSGIQYVVAINGMDVGTTKPSGGPINMSINELDQFINLNIDSNQPNSSRDGSNLYSVSASPVVPPATMSGQLPVTLSSENTENLHSYHSHGNGMQNVQASDSSLPASNERSYDIEGQMSIPLSIPSGYRYTSQYAPYSGITSLHSFEKQSYQDTMIEGPMKEDNQAPDKVPPQRNELDYFQSLENLTAPAIHHDSSSMNYMNSEVPPTAFIQEGLKSSPQPSDSARSLETNTASKAMSATQGSECNEDDRHSSGAFASGCSDFQVDMVDHSNKNPSPCSGRVFHSERLPREQAGSLNRLSKSDDSLNSQFLIPQSQSGVANESIAEASDPAFEGTEKSDLATWAINLNDPATVDSSILLEKEYINNAQQAFTFSEQLLGEKQSSTDPSTRNVEKNIHAAENAVAKCNLNEATVDGLETVNQQLDHSVVPHHVSWDASNHAVSTDVDCDPFVPSTISLDDSRKEPIIPKKDNKDIAGGTCEKTSPDILSNFFVNTADQSLSHFNDPVLSLNMQNYEPQRWSFFRNLAQNEFEHKYKEQDLAKIEEGVYPFARLEHDAISMKNVAPQNDIHVETHPVSSAINLDSSILPPGFISSQNDSPPMVKNVEGFQVDNPYTNMHEMMPPVPEFEEPNFEESRAVGPVMDASFKDNDFEYLQIIKNDDLEELRELGSGTFGTVYHGKWRGSDVAIKRIKKSCFTGRSSELERLANEFWREAEILSRLHHPNVVACYGVVKDGPGGTLATVTEFMVNGSLRHVLQRKDKYLDRRKRLIIAMDAAFGLEYLHSKNIVHFDLKCDNLLVNLKDQSRPICKVGDFGLSKIKRNTLVSGGVRGTLPWMAPELLNGSSNKVSEKVDVFSFGIVMWEILTGEEPYANMHYGAIIGGIVNNTLRPPVPASCDPEWRRLMEQCWAPDPSQRPAFTEIAGRLRAMPLRLRLSFPPLSRSASPRRDASYPTTQSSSVSPLPARSGDRDQPPRARQGEAVRAAAMQSWKEKVADRLARLLADSPASPAAACPAVQPQAKPFPVEHSASPKKGSLSSYVLSLLPTSNSGHERNSHCSQNMKPLPPESLPKRWRGNDFLWNDQPLELSEESGSESERDERNKSSNNNQIPQSDRPMNSSNGNEDASTSNWTDSLCYLTEKSSFVSPKLFGFFQSSLPGTLKGCHWVLLYSTWKHGISLRTLFRRSENLQGPCLLIVGDMQGAVFGGLLNGPLRPTEKRKYQGSNQTFVFTTVYGEPRIFRPTGANRYYYLCLNDALAFGGGGNFALCLDEDLAIERRVLDERRIIRDVRLMGPIFQQEVQVLEFKVSFQREREKEIVRQRSPTKEVLNRTRAELGVGEKMGQEEAKGGGTPTILPEGDKAAVANRRAGNGPEMIG</sequence>
<keyword evidence="15" id="KW-1185">Reference proteome</keyword>